<keyword evidence="1" id="KW-0732">Signal</keyword>
<dbReference type="PROSITE" id="PS51257">
    <property type="entry name" value="PROKAR_LIPOPROTEIN"/>
    <property type="match status" value="1"/>
</dbReference>
<dbReference type="EMBL" id="CP071869">
    <property type="protein sequence ID" value="QTE22847.1"/>
    <property type="molecule type" value="Genomic_DNA"/>
</dbReference>
<evidence type="ECO:0000256" key="1">
    <source>
        <dbReference type="SAM" id="SignalP"/>
    </source>
</evidence>
<dbReference type="InterPro" id="IPR032562">
    <property type="entry name" value="DUF4929"/>
</dbReference>
<dbReference type="AlphaFoldDB" id="A0A975H6W2"/>
<organism evidence="2 3">
    <name type="scientific">Polaribacter cellanae</name>
    <dbReference type="NCBI Taxonomy" id="2818493"/>
    <lineage>
        <taxon>Bacteria</taxon>
        <taxon>Pseudomonadati</taxon>
        <taxon>Bacteroidota</taxon>
        <taxon>Flavobacteriia</taxon>
        <taxon>Flavobacteriales</taxon>
        <taxon>Flavobacteriaceae</taxon>
    </lineage>
</organism>
<gene>
    <name evidence="2" type="ORF">J3359_00810</name>
</gene>
<name>A0A975H6W2_9FLAO</name>
<dbReference type="Proteomes" id="UP000663920">
    <property type="component" value="Chromosome"/>
</dbReference>
<dbReference type="KEGG" id="pcea:J3359_00810"/>
<feature type="chain" id="PRO_5037077240" evidence="1">
    <location>
        <begin position="21"/>
        <end position="170"/>
    </location>
</feature>
<reference evidence="2 3" key="1">
    <citation type="submission" date="2021-03" db="EMBL/GenBank/DDBJ databases">
        <title>Complete genome of Polaribacter_sp.SM13.</title>
        <authorList>
            <person name="Jeong S.W."/>
            <person name="Bae J.W."/>
        </authorList>
    </citation>
    <scope>NUCLEOTIDE SEQUENCE [LARGE SCALE GENOMIC DNA]</scope>
    <source>
        <strain evidence="2 3">SM13</strain>
    </source>
</reference>
<protein>
    <submittedName>
        <fullName evidence="2">DUF4929 family protein</fullName>
    </submittedName>
</protein>
<dbReference type="Pfam" id="PF16283">
    <property type="entry name" value="DUF4929"/>
    <property type="match status" value="1"/>
</dbReference>
<evidence type="ECO:0000313" key="3">
    <source>
        <dbReference type="Proteomes" id="UP000663920"/>
    </source>
</evidence>
<proteinExistence type="predicted"/>
<evidence type="ECO:0000313" key="2">
    <source>
        <dbReference type="EMBL" id="QTE22847.1"/>
    </source>
</evidence>
<keyword evidence="3" id="KW-1185">Reference proteome</keyword>
<feature type="signal peptide" evidence="1">
    <location>
        <begin position="1"/>
        <end position="20"/>
    </location>
</feature>
<sequence>MKTIKSLLYILLFTVLTVSCSDDELTAFTGEVTVNLLTNGGTQVVEGKAGEFTYNVVLSRSFDQEINLIFELENLAQYPGLLSIKTNPVVIASGQTTGTLKIVATAKPDAENTLAENVNFKINLASSTGIPNTIRLENEQTITVTSEEDFTPLTQAQKDLVEYYKHKVSI</sequence>
<accession>A0A975H6W2</accession>